<reference evidence="4" key="1">
    <citation type="journal article" date="2013" name="Ind. Biotechnol.">
        <title>Comparative genomics analysis of Trichoderma reesei strains.</title>
        <authorList>
            <person name="Koike H."/>
            <person name="Aerts A."/>
            <person name="LaButti K."/>
            <person name="Grigoriev I.V."/>
            <person name="Baker S.E."/>
        </authorList>
    </citation>
    <scope>NUCLEOTIDE SEQUENCE [LARGE SCALE GENOMIC DNA]</scope>
    <source>
        <strain evidence="4">ATCC 56765 / BCRC 32924 / NRRL 11460 / Rut C-30</strain>
    </source>
</reference>
<dbReference type="InterPro" id="IPR016084">
    <property type="entry name" value="Haem_Oase-like_multi-hlx"/>
</dbReference>
<dbReference type="InterPro" id="IPR029056">
    <property type="entry name" value="Ribokinase-like"/>
</dbReference>
<dbReference type="CDD" id="cd19367">
    <property type="entry name" value="TenA_C_ScTHI20-like"/>
    <property type="match status" value="1"/>
</dbReference>
<dbReference type="NCBIfam" id="TIGR00097">
    <property type="entry name" value="HMP-P_kinase"/>
    <property type="match status" value="1"/>
</dbReference>
<feature type="domain" description="Thiaminase-2/PQQC" evidence="1">
    <location>
        <begin position="299"/>
        <end position="397"/>
    </location>
</feature>
<dbReference type="SUPFAM" id="SSF53613">
    <property type="entry name" value="Ribokinase-like"/>
    <property type="match status" value="1"/>
</dbReference>
<feature type="domain" description="Thiaminase-2/PQQC" evidence="1">
    <location>
        <begin position="406"/>
        <end position="532"/>
    </location>
</feature>
<dbReference type="GO" id="GO:0008902">
    <property type="term" value="F:hydroxymethylpyrimidine kinase activity"/>
    <property type="evidence" value="ECO:0007669"/>
    <property type="project" value="TreeGrafter"/>
</dbReference>
<dbReference type="Gene3D" id="1.20.910.10">
    <property type="entry name" value="Heme oxygenase-like"/>
    <property type="match status" value="1"/>
</dbReference>
<name>A0A024SHZ2_HYPJR</name>
<proteinExistence type="predicted"/>
<evidence type="ECO:0000313" key="4">
    <source>
        <dbReference type="Proteomes" id="UP000024376"/>
    </source>
</evidence>
<dbReference type="KEGG" id="trr:M419DRAFT_74942"/>
<dbReference type="OrthoDB" id="10028886at2759"/>
<dbReference type="Proteomes" id="UP000024376">
    <property type="component" value="Unassembled WGS sequence"/>
</dbReference>
<feature type="domain" description="Pyridoxamine kinase/Phosphomethylpyrimidine kinase" evidence="2">
    <location>
        <begin position="13"/>
        <end position="277"/>
    </location>
</feature>
<dbReference type="InterPro" id="IPR013749">
    <property type="entry name" value="PM/HMP-P_kinase-1"/>
</dbReference>
<dbReference type="Pfam" id="PF03070">
    <property type="entry name" value="TENA_THI-4"/>
    <property type="match status" value="2"/>
</dbReference>
<dbReference type="GO" id="GO:0009228">
    <property type="term" value="P:thiamine biosynthetic process"/>
    <property type="evidence" value="ECO:0007669"/>
    <property type="project" value="InterPro"/>
</dbReference>
<evidence type="ECO:0008006" key="5">
    <source>
        <dbReference type="Google" id="ProtNLM"/>
    </source>
</evidence>
<dbReference type="CDD" id="cd01169">
    <property type="entry name" value="HMPP_kinase"/>
    <property type="match status" value="1"/>
</dbReference>
<evidence type="ECO:0000259" key="2">
    <source>
        <dbReference type="Pfam" id="PF08543"/>
    </source>
</evidence>
<evidence type="ECO:0000259" key="1">
    <source>
        <dbReference type="Pfam" id="PF03070"/>
    </source>
</evidence>
<gene>
    <name evidence="3" type="ORF">M419DRAFT_74942</name>
</gene>
<dbReference type="HOGENOM" id="CLU_020520_2_1_1"/>
<dbReference type="EMBL" id="KI911142">
    <property type="protein sequence ID" value="ETS03802.1"/>
    <property type="molecule type" value="Genomic_DNA"/>
</dbReference>
<dbReference type="FunFam" id="3.40.1190.20:FF:000034">
    <property type="entry name" value="Putative hydroxymethylpyrimidine/ phosphomethylpyrimidine kinase 2"/>
    <property type="match status" value="1"/>
</dbReference>
<dbReference type="Gene3D" id="3.40.1190.20">
    <property type="match status" value="1"/>
</dbReference>
<dbReference type="PANTHER" id="PTHR20858">
    <property type="entry name" value="PHOSPHOMETHYLPYRIMIDINE KINASE"/>
    <property type="match status" value="1"/>
</dbReference>
<dbReference type="GO" id="GO:0005829">
    <property type="term" value="C:cytosol"/>
    <property type="evidence" value="ECO:0007669"/>
    <property type="project" value="TreeGrafter"/>
</dbReference>
<dbReference type="GO" id="GO:0008972">
    <property type="term" value="F:phosphomethylpyrimidine kinase activity"/>
    <property type="evidence" value="ECO:0007669"/>
    <property type="project" value="InterPro"/>
</dbReference>
<dbReference type="PANTHER" id="PTHR20858:SF17">
    <property type="entry name" value="HYDROXYMETHYLPYRIMIDINE_PHOSPHOMETHYLPYRIMIDINE KINASE THI20-RELATED"/>
    <property type="match status" value="1"/>
</dbReference>
<dbReference type="InterPro" id="IPR004305">
    <property type="entry name" value="Thiaminase-2/PQQC"/>
</dbReference>
<protein>
    <recommendedName>
        <fullName evidence="5">Phosphomethylpyrimidine kinase</fullName>
    </recommendedName>
</protein>
<dbReference type="SUPFAM" id="SSF48613">
    <property type="entry name" value="Heme oxygenase-like"/>
    <property type="match status" value="1"/>
</dbReference>
<sequence length="536" mass="58696">MVHGKVLVIAGSDPSGGAGLEADQKVLAAHGCYAMTSTTALTIQNTKGVTGVHVIPSEVVGKQIEACLEDIGADVIKTGMLASAETIQVIAQMITNFKVPALVVDPVMVSTSGAQLLPHEAIAQLTQHLLPHTTVLTPNIPEATLLLSQNGHDVGEIQSVADVEAMGRKIQALGPKWVLVKGGHMPFRRDLTVAKTKEEKEVVIDFLIGPEGTVVRIESPYQESTSTHGTGCSLASAISARLAQGADVPTAVRGACRYIEAGIKTAPKIGNGHGPLDHFHSTHVLPFSPGYFVEYLFEHPAVRDVWNEFLYHPFVMALGNGTLPLESFKGYIIQDYLYLIHFSRANALAAYKAKTIGDISRSNEIITHILHEMKLHVNYCNSFGISKPEIEATEELQGKLMPFFFLHITHSLSIPSSLLSRDPLLPCTAYTRYVLDVGQSEDWLALQMALAPCLLGYGAVAKMLHAHADTVREGNTYWAWIENYKADDYVEAVRLGSELIEKNIRLQSPSRIEELIKIFVHATRMEIGFWEMFPYK</sequence>
<dbReference type="InterPro" id="IPR004399">
    <property type="entry name" value="HMP/HMP-P_kinase_dom"/>
</dbReference>
<dbReference type="Pfam" id="PF08543">
    <property type="entry name" value="Phos_pyr_kin"/>
    <property type="match status" value="1"/>
</dbReference>
<accession>A0A024SHZ2</accession>
<dbReference type="AlphaFoldDB" id="A0A024SHZ2"/>
<evidence type="ECO:0000313" key="3">
    <source>
        <dbReference type="EMBL" id="ETS03802.1"/>
    </source>
</evidence>
<organism evidence="3 4">
    <name type="scientific">Hypocrea jecorina (strain ATCC 56765 / BCRC 32924 / NRRL 11460 / Rut C-30)</name>
    <name type="common">Trichoderma reesei</name>
    <dbReference type="NCBI Taxonomy" id="1344414"/>
    <lineage>
        <taxon>Eukaryota</taxon>
        <taxon>Fungi</taxon>
        <taxon>Dikarya</taxon>
        <taxon>Ascomycota</taxon>
        <taxon>Pezizomycotina</taxon>
        <taxon>Sordariomycetes</taxon>
        <taxon>Hypocreomycetidae</taxon>
        <taxon>Hypocreales</taxon>
        <taxon>Hypocreaceae</taxon>
        <taxon>Trichoderma</taxon>
    </lineage>
</organism>